<dbReference type="InterPro" id="IPR010645">
    <property type="entry name" value="MFS_4"/>
</dbReference>
<evidence type="ECO:0000256" key="2">
    <source>
        <dbReference type="ARBA" id="ARBA00022989"/>
    </source>
</evidence>
<gene>
    <name evidence="6" type="ORF">GCM10007878_00650</name>
</gene>
<feature type="transmembrane region" description="Helical" evidence="4">
    <location>
        <begin position="241"/>
        <end position="263"/>
    </location>
</feature>
<proteinExistence type="predicted"/>
<feature type="transmembrane region" description="Helical" evidence="4">
    <location>
        <begin position="363"/>
        <end position="382"/>
    </location>
</feature>
<dbReference type="InterPro" id="IPR036259">
    <property type="entry name" value="MFS_trans_sf"/>
</dbReference>
<feature type="domain" description="Major facilitator superfamily (MFS) profile" evidence="5">
    <location>
        <begin position="6"/>
        <end position="387"/>
    </location>
</feature>
<sequence length="404" mass="43337">MLTSQRIKVLLAGIFSQILCVGVARFAYTPLLPIMQEQTWMGDAAGGWLAAVNYLGYISGALIAASISDLKLKDTLYRLGLILAVTTTAAMAFTENLTLWMLLRYLSGLASAGSMLIASGLILNWLIRHDHRGELGIHFAGIGLGIAIAALSVELMIYLSQGWAEQWLWLSLLGFALAIPAWLWLPRPEVGNTTSNGSTLTDNPPTSRFMWLMMAAYFCAGYGYVITATFIVAFVERQPELAGMGAMSFVLVGLAAAPAVMVWDIVARHTGYLNALLLTLILQVGGILLPVIYPSLPVVFLSAMLFGGTFIGSVSLVLTMAGRLYPTKPAKLMGKMTISYGSAQVIAPALTGMLAAKLGNYDLGLWIAGSFVVVGIILVLWLKFTDETAQQLDASAKLSNTTNS</sequence>
<feature type="transmembrane region" description="Helical" evidence="4">
    <location>
        <begin position="337"/>
        <end position="357"/>
    </location>
</feature>
<feature type="transmembrane region" description="Helical" evidence="4">
    <location>
        <begin position="75"/>
        <end position="93"/>
    </location>
</feature>
<protein>
    <submittedName>
        <fullName evidence="6">MFS transporter</fullName>
    </submittedName>
</protein>
<dbReference type="Pfam" id="PF06779">
    <property type="entry name" value="MFS_4"/>
    <property type="match status" value="1"/>
</dbReference>
<evidence type="ECO:0000313" key="6">
    <source>
        <dbReference type="EMBL" id="GLR62630.1"/>
    </source>
</evidence>
<dbReference type="SUPFAM" id="SSF103473">
    <property type="entry name" value="MFS general substrate transporter"/>
    <property type="match status" value="1"/>
</dbReference>
<dbReference type="Gene3D" id="1.20.1250.20">
    <property type="entry name" value="MFS general substrate transporter like domains"/>
    <property type="match status" value="2"/>
</dbReference>
<feature type="transmembrane region" description="Helical" evidence="4">
    <location>
        <begin position="105"/>
        <end position="127"/>
    </location>
</feature>
<dbReference type="EMBL" id="BSOR01000001">
    <property type="protein sequence ID" value="GLR62630.1"/>
    <property type="molecule type" value="Genomic_DNA"/>
</dbReference>
<name>A0ABQ5ZXF6_9GAMM</name>
<keyword evidence="2 4" id="KW-1133">Transmembrane helix</keyword>
<evidence type="ECO:0000313" key="7">
    <source>
        <dbReference type="Proteomes" id="UP001156682"/>
    </source>
</evidence>
<keyword evidence="1 4" id="KW-0812">Transmembrane</keyword>
<reference evidence="7" key="1">
    <citation type="journal article" date="2019" name="Int. J. Syst. Evol. Microbiol.">
        <title>The Global Catalogue of Microorganisms (GCM) 10K type strain sequencing project: providing services to taxonomists for standard genome sequencing and annotation.</title>
        <authorList>
            <consortium name="The Broad Institute Genomics Platform"/>
            <consortium name="The Broad Institute Genome Sequencing Center for Infectious Disease"/>
            <person name="Wu L."/>
            <person name="Ma J."/>
        </authorList>
    </citation>
    <scope>NUCLEOTIDE SEQUENCE [LARGE SCALE GENOMIC DNA]</scope>
    <source>
        <strain evidence="7">NBRC 100033</strain>
    </source>
</reference>
<dbReference type="PROSITE" id="PS50850">
    <property type="entry name" value="MFS"/>
    <property type="match status" value="1"/>
</dbReference>
<dbReference type="RefSeq" id="WP_027850069.1">
    <property type="nucleotide sequence ID" value="NZ_BSOR01000001.1"/>
</dbReference>
<dbReference type="InterPro" id="IPR020846">
    <property type="entry name" value="MFS_dom"/>
</dbReference>
<evidence type="ECO:0000256" key="3">
    <source>
        <dbReference type="ARBA" id="ARBA00023136"/>
    </source>
</evidence>
<feature type="transmembrane region" description="Helical" evidence="4">
    <location>
        <begin position="7"/>
        <end position="28"/>
    </location>
</feature>
<dbReference type="PANTHER" id="PTHR23537:SF1">
    <property type="entry name" value="SUGAR TRANSPORTER"/>
    <property type="match status" value="1"/>
</dbReference>
<dbReference type="Proteomes" id="UP001156682">
    <property type="component" value="Unassembled WGS sequence"/>
</dbReference>
<organism evidence="6 7">
    <name type="scientific">Marinospirillum insulare</name>
    <dbReference type="NCBI Taxonomy" id="217169"/>
    <lineage>
        <taxon>Bacteria</taxon>
        <taxon>Pseudomonadati</taxon>
        <taxon>Pseudomonadota</taxon>
        <taxon>Gammaproteobacteria</taxon>
        <taxon>Oceanospirillales</taxon>
        <taxon>Oceanospirillaceae</taxon>
        <taxon>Marinospirillum</taxon>
    </lineage>
</organism>
<dbReference type="PANTHER" id="PTHR23537">
    <property type="match status" value="1"/>
</dbReference>
<evidence type="ECO:0000256" key="1">
    <source>
        <dbReference type="ARBA" id="ARBA00022692"/>
    </source>
</evidence>
<keyword evidence="7" id="KW-1185">Reference proteome</keyword>
<feature type="transmembrane region" description="Helical" evidence="4">
    <location>
        <begin position="275"/>
        <end position="293"/>
    </location>
</feature>
<feature type="transmembrane region" description="Helical" evidence="4">
    <location>
        <begin position="299"/>
        <end position="325"/>
    </location>
</feature>
<feature type="transmembrane region" description="Helical" evidence="4">
    <location>
        <begin position="48"/>
        <end position="68"/>
    </location>
</feature>
<comment type="caution">
    <text evidence="6">The sequence shown here is derived from an EMBL/GenBank/DDBJ whole genome shotgun (WGS) entry which is preliminary data.</text>
</comment>
<evidence type="ECO:0000259" key="5">
    <source>
        <dbReference type="PROSITE" id="PS50850"/>
    </source>
</evidence>
<accession>A0ABQ5ZXF6</accession>
<feature type="transmembrane region" description="Helical" evidence="4">
    <location>
        <begin position="166"/>
        <end position="185"/>
    </location>
</feature>
<feature type="transmembrane region" description="Helical" evidence="4">
    <location>
        <begin position="209"/>
        <end position="235"/>
    </location>
</feature>
<keyword evidence="3 4" id="KW-0472">Membrane</keyword>
<feature type="transmembrane region" description="Helical" evidence="4">
    <location>
        <begin position="139"/>
        <end position="160"/>
    </location>
</feature>
<evidence type="ECO:0000256" key="4">
    <source>
        <dbReference type="SAM" id="Phobius"/>
    </source>
</evidence>